<gene>
    <name evidence="2" type="ORF">JI435_158340</name>
</gene>
<keyword evidence="1" id="KW-0378">Hydrolase</keyword>
<dbReference type="VEuPathDB" id="FungiDB:JI435_158340"/>
<dbReference type="GO" id="GO:0004553">
    <property type="term" value="F:hydrolase activity, hydrolyzing O-glycosyl compounds"/>
    <property type="evidence" value="ECO:0007669"/>
    <property type="project" value="InterPro"/>
</dbReference>
<evidence type="ECO:0000256" key="1">
    <source>
        <dbReference type="ARBA" id="ARBA00022801"/>
    </source>
</evidence>
<dbReference type="EMBL" id="CP069027">
    <property type="protein sequence ID" value="QRC95683.1"/>
    <property type="molecule type" value="Genomic_DNA"/>
</dbReference>
<dbReference type="KEGG" id="pno:SNOG_15834"/>
<evidence type="ECO:0008006" key="4">
    <source>
        <dbReference type="Google" id="ProtNLM"/>
    </source>
</evidence>
<dbReference type="GO" id="GO:0005975">
    <property type="term" value="P:carbohydrate metabolic process"/>
    <property type="evidence" value="ECO:0007669"/>
    <property type="project" value="InterPro"/>
</dbReference>
<name>A0A7U2HYU0_PHANO</name>
<proteinExistence type="predicted"/>
<dbReference type="Gene3D" id="2.60.120.260">
    <property type="entry name" value="Galactose-binding domain-like"/>
    <property type="match status" value="1"/>
</dbReference>
<protein>
    <recommendedName>
        <fullName evidence="4">Glycoside hydrolase family 3 C-terminal domain-containing protein</fullName>
    </recommendedName>
</protein>
<dbReference type="InterPro" id="IPR036881">
    <property type="entry name" value="Glyco_hydro_3_C_sf"/>
</dbReference>
<organism evidence="2 3">
    <name type="scientific">Phaeosphaeria nodorum (strain SN15 / ATCC MYA-4574 / FGSC 10173)</name>
    <name type="common">Glume blotch fungus</name>
    <name type="synonym">Parastagonospora nodorum</name>
    <dbReference type="NCBI Taxonomy" id="321614"/>
    <lineage>
        <taxon>Eukaryota</taxon>
        <taxon>Fungi</taxon>
        <taxon>Dikarya</taxon>
        <taxon>Ascomycota</taxon>
        <taxon>Pezizomycotina</taxon>
        <taxon>Dothideomycetes</taxon>
        <taxon>Pleosporomycetidae</taxon>
        <taxon>Pleosporales</taxon>
        <taxon>Pleosporineae</taxon>
        <taxon>Phaeosphaeriaceae</taxon>
        <taxon>Parastagonospora</taxon>
    </lineage>
</organism>
<accession>A0A7U2HYU0</accession>
<dbReference type="AlphaFoldDB" id="A0A7U2HYU0"/>
<dbReference type="OrthoDB" id="47059at2759"/>
<evidence type="ECO:0000313" key="3">
    <source>
        <dbReference type="Proteomes" id="UP000663193"/>
    </source>
</evidence>
<dbReference type="RefSeq" id="XP_001805969.1">
    <property type="nucleotide sequence ID" value="XM_001805917.1"/>
</dbReference>
<dbReference type="Gene3D" id="3.40.50.1700">
    <property type="entry name" value="Glycoside hydrolase family 3 C-terminal domain"/>
    <property type="match status" value="1"/>
</dbReference>
<reference evidence="3" key="1">
    <citation type="journal article" date="2021" name="BMC Genomics">
        <title>Chromosome-level genome assembly and manually-curated proteome of model necrotroph Parastagonospora nodorum Sn15 reveals a genome-wide trove of candidate effector homologs, and redundancy of virulence-related functions within an accessory chromosome.</title>
        <authorList>
            <person name="Bertazzoni S."/>
            <person name="Jones D.A.B."/>
            <person name="Phan H.T."/>
            <person name="Tan K.-C."/>
            <person name="Hane J.K."/>
        </authorList>
    </citation>
    <scope>NUCLEOTIDE SEQUENCE [LARGE SCALE GENOMIC DNA]</scope>
    <source>
        <strain evidence="3">SN15 / ATCC MYA-4574 / FGSC 10173)</strain>
    </source>
</reference>
<dbReference type="Proteomes" id="UP000663193">
    <property type="component" value="Chromosome 5"/>
</dbReference>
<sequence length="153" mass="16802">MEPDIAALTTSFRTEEFPRTGATNDSVGVLLGVQHEERVLFKFKSSKPYDLVMETHPSPVNNAELTNLHPPWVLSQEEMKQNVLAKGTNLAQEADVAVVFVGNTKQWETEGQDLSFLTLPANGPHDRLITSVVAVNPIPSWSTSQASQSSYHG</sequence>
<keyword evidence="3" id="KW-1185">Reference proteome</keyword>
<evidence type="ECO:0000313" key="2">
    <source>
        <dbReference type="EMBL" id="QRC95683.1"/>
    </source>
</evidence>